<sequence>MRIRPRHLSLLSNTALAGVRVQEPVDDAALLSRLTHLYIADSHRFFQTGISGMRPEALLHVTHFASFLALRPDLHWDEVRKIPNLRVCVFLDAFWALHPGSLPVDRLGRIVVLDSWAADDAEGCWKLAEEKIAKKRLGIS</sequence>
<dbReference type="EMBL" id="DF848626">
    <property type="protein sequence ID" value="GAT54401.1"/>
    <property type="molecule type" value="Genomic_DNA"/>
</dbReference>
<protein>
    <submittedName>
        <fullName evidence="1">Uncharacterized protein</fullName>
    </submittedName>
</protein>
<keyword evidence="2" id="KW-1185">Reference proteome</keyword>
<organism evidence="1 2">
    <name type="scientific">Mycena chlorophos</name>
    <name type="common">Agaric fungus</name>
    <name type="synonym">Agaricus chlorophos</name>
    <dbReference type="NCBI Taxonomy" id="658473"/>
    <lineage>
        <taxon>Eukaryota</taxon>
        <taxon>Fungi</taxon>
        <taxon>Dikarya</taxon>
        <taxon>Basidiomycota</taxon>
        <taxon>Agaricomycotina</taxon>
        <taxon>Agaricomycetes</taxon>
        <taxon>Agaricomycetidae</taxon>
        <taxon>Agaricales</taxon>
        <taxon>Marasmiineae</taxon>
        <taxon>Mycenaceae</taxon>
        <taxon>Mycena</taxon>
    </lineage>
</organism>
<dbReference type="Proteomes" id="UP000815677">
    <property type="component" value="Unassembled WGS sequence"/>
</dbReference>
<proteinExistence type="predicted"/>
<evidence type="ECO:0000313" key="2">
    <source>
        <dbReference type="Proteomes" id="UP000815677"/>
    </source>
</evidence>
<accession>A0ABQ0LWV7</accession>
<name>A0ABQ0LWV7_MYCCL</name>
<reference evidence="1" key="1">
    <citation type="submission" date="2014-09" db="EMBL/GenBank/DDBJ databases">
        <title>Genome sequence of the luminous mushroom Mycena chlorophos for searching fungal bioluminescence genes.</title>
        <authorList>
            <person name="Tanaka Y."/>
            <person name="Kasuga D."/>
            <person name="Oba Y."/>
            <person name="Hase S."/>
            <person name="Sato K."/>
            <person name="Oba Y."/>
            <person name="Sakakibara Y."/>
        </authorList>
    </citation>
    <scope>NUCLEOTIDE SEQUENCE</scope>
</reference>
<evidence type="ECO:0000313" key="1">
    <source>
        <dbReference type="EMBL" id="GAT54401.1"/>
    </source>
</evidence>
<gene>
    <name evidence="1" type="ORF">MCHLO_11259</name>
</gene>